<reference evidence="1 3" key="2">
    <citation type="journal article" date="2014" name="BMC Genomics">
        <title>An improved genome release (version Mt4.0) for the model legume Medicago truncatula.</title>
        <authorList>
            <person name="Tang H."/>
            <person name="Krishnakumar V."/>
            <person name="Bidwell S."/>
            <person name="Rosen B."/>
            <person name="Chan A."/>
            <person name="Zhou S."/>
            <person name="Gentzbittel L."/>
            <person name="Childs K.L."/>
            <person name="Yandell M."/>
            <person name="Gundlach H."/>
            <person name="Mayer K.F."/>
            <person name="Schwartz D.C."/>
            <person name="Town C.D."/>
        </authorList>
    </citation>
    <scope>GENOME REANNOTATION</scope>
    <source>
        <strain evidence="2 3">cv. Jemalong A17</strain>
    </source>
</reference>
<evidence type="ECO:0000313" key="3">
    <source>
        <dbReference type="Proteomes" id="UP000002051"/>
    </source>
</evidence>
<dbReference type="EMBL" id="CM001219">
    <property type="protein sequence ID" value="AES69623.1"/>
    <property type="molecule type" value="Genomic_DNA"/>
</dbReference>
<dbReference type="AlphaFoldDB" id="G7IX07"/>
<evidence type="ECO:0000313" key="2">
    <source>
        <dbReference type="EnsemblPlants" id="AES69623"/>
    </source>
</evidence>
<protein>
    <submittedName>
        <fullName evidence="1 2">Uncharacterized protein</fullName>
    </submittedName>
</protein>
<gene>
    <name evidence="1" type="ordered locus">MTR_3g032400</name>
</gene>
<organism evidence="1 3">
    <name type="scientific">Medicago truncatula</name>
    <name type="common">Barrel medic</name>
    <name type="synonym">Medicago tribuloides</name>
    <dbReference type="NCBI Taxonomy" id="3880"/>
    <lineage>
        <taxon>Eukaryota</taxon>
        <taxon>Viridiplantae</taxon>
        <taxon>Streptophyta</taxon>
        <taxon>Embryophyta</taxon>
        <taxon>Tracheophyta</taxon>
        <taxon>Spermatophyta</taxon>
        <taxon>Magnoliopsida</taxon>
        <taxon>eudicotyledons</taxon>
        <taxon>Gunneridae</taxon>
        <taxon>Pentapetalae</taxon>
        <taxon>rosids</taxon>
        <taxon>fabids</taxon>
        <taxon>Fabales</taxon>
        <taxon>Fabaceae</taxon>
        <taxon>Papilionoideae</taxon>
        <taxon>50 kb inversion clade</taxon>
        <taxon>NPAAA clade</taxon>
        <taxon>Hologalegina</taxon>
        <taxon>IRL clade</taxon>
        <taxon>Trifolieae</taxon>
        <taxon>Medicago</taxon>
    </lineage>
</organism>
<dbReference type="HOGENOM" id="CLU_2577441_0_0_1"/>
<name>G7IX07_MEDTR</name>
<evidence type="ECO:0000313" key="1">
    <source>
        <dbReference type="EMBL" id="AES69623.1"/>
    </source>
</evidence>
<dbReference type="PaxDb" id="3880-AES69623"/>
<dbReference type="Proteomes" id="UP000002051">
    <property type="component" value="Chromosome 3"/>
</dbReference>
<keyword evidence="3" id="KW-1185">Reference proteome</keyword>
<reference evidence="1 3" key="1">
    <citation type="journal article" date="2011" name="Nature">
        <title>The Medicago genome provides insight into the evolution of rhizobial symbioses.</title>
        <authorList>
            <person name="Young N.D."/>
            <person name="Debelle F."/>
            <person name="Oldroyd G.E."/>
            <person name="Geurts R."/>
            <person name="Cannon S.B."/>
            <person name="Udvardi M.K."/>
            <person name="Benedito V.A."/>
            <person name="Mayer K.F."/>
            <person name="Gouzy J."/>
            <person name="Schoof H."/>
            <person name="Van de Peer Y."/>
            <person name="Proost S."/>
            <person name="Cook D.R."/>
            <person name="Meyers B.C."/>
            <person name="Spannagl M."/>
            <person name="Cheung F."/>
            <person name="De Mita S."/>
            <person name="Krishnakumar V."/>
            <person name="Gundlach H."/>
            <person name="Zhou S."/>
            <person name="Mudge J."/>
            <person name="Bharti A.K."/>
            <person name="Murray J.D."/>
            <person name="Naoumkina M.A."/>
            <person name="Rosen B."/>
            <person name="Silverstein K.A."/>
            <person name="Tang H."/>
            <person name="Rombauts S."/>
            <person name="Zhao P.X."/>
            <person name="Zhou P."/>
            <person name="Barbe V."/>
            <person name="Bardou P."/>
            <person name="Bechner M."/>
            <person name="Bellec A."/>
            <person name="Berger A."/>
            <person name="Berges H."/>
            <person name="Bidwell S."/>
            <person name="Bisseling T."/>
            <person name="Choisne N."/>
            <person name="Couloux A."/>
            <person name="Denny R."/>
            <person name="Deshpande S."/>
            <person name="Dai X."/>
            <person name="Doyle J.J."/>
            <person name="Dudez A.M."/>
            <person name="Farmer A.D."/>
            <person name="Fouteau S."/>
            <person name="Franken C."/>
            <person name="Gibelin C."/>
            <person name="Gish J."/>
            <person name="Goldstein S."/>
            <person name="Gonzalez A.J."/>
            <person name="Green P.J."/>
            <person name="Hallab A."/>
            <person name="Hartog M."/>
            <person name="Hua A."/>
            <person name="Humphray S.J."/>
            <person name="Jeong D.H."/>
            <person name="Jing Y."/>
            <person name="Jocker A."/>
            <person name="Kenton S.M."/>
            <person name="Kim D.J."/>
            <person name="Klee K."/>
            <person name="Lai H."/>
            <person name="Lang C."/>
            <person name="Lin S."/>
            <person name="Macmil S.L."/>
            <person name="Magdelenat G."/>
            <person name="Matthews L."/>
            <person name="McCorrison J."/>
            <person name="Monaghan E.L."/>
            <person name="Mun J.H."/>
            <person name="Najar F.Z."/>
            <person name="Nicholson C."/>
            <person name="Noirot C."/>
            <person name="O'Bleness M."/>
            <person name="Paule C.R."/>
            <person name="Poulain J."/>
            <person name="Prion F."/>
            <person name="Qin B."/>
            <person name="Qu C."/>
            <person name="Retzel E.F."/>
            <person name="Riddle C."/>
            <person name="Sallet E."/>
            <person name="Samain S."/>
            <person name="Samson N."/>
            <person name="Sanders I."/>
            <person name="Saurat O."/>
            <person name="Scarpelli C."/>
            <person name="Schiex T."/>
            <person name="Segurens B."/>
            <person name="Severin A.J."/>
            <person name="Sherrier D.J."/>
            <person name="Shi R."/>
            <person name="Sims S."/>
            <person name="Singer S.R."/>
            <person name="Sinharoy S."/>
            <person name="Sterck L."/>
            <person name="Viollet A."/>
            <person name="Wang B.B."/>
            <person name="Wang K."/>
            <person name="Wang M."/>
            <person name="Wang X."/>
            <person name="Warfsmann J."/>
            <person name="Weissenbach J."/>
            <person name="White D.D."/>
            <person name="White J.D."/>
            <person name="Wiley G.B."/>
            <person name="Wincker P."/>
            <person name="Xing Y."/>
            <person name="Yang L."/>
            <person name="Yao Z."/>
            <person name="Ying F."/>
            <person name="Zhai J."/>
            <person name="Zhou L."/>
            <person name="Zuber A."/>
            <person name="Denarie J."/>
            <person name="Dixon R.A."/>
            <person name="May G.D."/>
            <person name="Schwartz D.C."/>
            <person name="Rogers J."/>
            <person name="Quetier F."/>
            <person name="Town C.D."/>
            <person name="Roe B.A."/>
        </authorList>
    </citation>
    <scope>NUCLEOTIDE SEQUENCE [LARGE SCALE GENOMIC DNA]</scope>
    <source>
        <strain evidence="1">A17</strain>
        <strain evidence="2 3">cv. Jemalong A17</strain>
    </source>
</reference>
<accession>G7IX07</accession>
<proteinExistence type="predicted"/>
<reference evidence="2" key="3">
    <citation type="submission" date="2015-04" db="UniProtKB">
        <authorList>
            <consortium name="EnsemblPlants"/>
        </authorList>
    </citation>
    <scope>IDENTIFICATION</scope>
    <source>
        <strain evidence="2">cv. Jemalong A17</strain>
    </source>
</reference>
<sequence length="81" mass="9621">MDKRIKKRINGELLYLTGDWFHSSTTMNNTLSRMVKKVARKTHMEHVIVMILPVKMFERNEMVVIATREDLLSLLDLYLKK</sequence>
<dbReference type="EnsemblPlants" id="AES69623">
    <property type="protein sequence ID" value="AES69623"/>
    <property type="gene ID" value="MTR_3g032400"/>
</dbReference>